<dbReference type="GO" id="GO:0006520">
    <property type="term" value="P:amino acid metabolic process"/>
    <property type="evidence" value="ECO:0007669"/>
    <property type="project" value="InterPro"/>
</dbReference>
<accession>A0A0U1KX03</accession>
<evidence type="ECO:0000256" key="5">
    <source>
        <dbReference type="ARBA" id="ARBA00022898"/>
    </source>
</evidence>
<evidence type="ECO:0000256" key="3">
    <source>
        <dbReference type="ARBA" id="ARBA00022576"/>
    </source>
</evidence>
<dbReference type="EC" id="2.6.1.-" evidence="6"/>
<dbReference type="Proteomes" id="UP000049855">
    <property type="component" value="Unassembled WGS sequence"/>
</dbReference>
<dbReference type="Gene3D" id="3.40.640.10">
    <property type="entry name" value="Type I PLP-dependent aspartate aminotransferase-like (Major domain)"/>
    <property type="match status" value="1"/>
</dbReference>
<dbReference type="GO" id="GO:0008483">
    <property type="term" value="F:transaminase activity"/>
    <property type="evidence" value="ECO:0007669"/>
    <property type="project" value="UniProtKB-KW"/>
</dbReference>
<dbReference type="InterPro" id="IPR004839">
    <property type="entry name" value="Aminotransferase_I/II_large"/>
</dbReference>
<dbReference type="InterPro" id="IPR015422">
    <property type="entry name" value="PyrdxlP-dep_Trfase_small"/>
</dbReference>
<name>A0A0U1KX03_9FIRM</name>
<keyword evidence="4 6" id="KW-0808">Transferase</keyword>
<keyword evidence="5" id="KW-0663">Pyridoxal phosphate</keyword>
<dbReference type="PANTHER" id="PTHR46383:SF1">
    <property type="entry name" value="ASPARTATE AMINOTRANSFERASE"/>
    <property type="match status" value="1"/>
</dbReference>
<dbReference type="Gene3D" id="3.90.1150.10">
    <property type="entry name" value="Aspartate Aminotransferase, domain 1"/>
    <property type="match status" value="1"/>
</dbReference>
<evidence type="ECO:0000259" key="7">
    <source>
        <dbReference type="Pfam" id="PF00155"/>
    </source>
</evidence>
<evidence type="ECO:0000256" key="2">
    <source>
        <dbReference type="ARBA" id="ARBA00007441"/>
    </source>
</evidence>
<reference evidence="9" key="1">
    <citation type="submission" date="2015-03" db="EMBL/GenBank/DDBJ databases">
        <authorList>
            <person name="Nijsse Bart"/>
        </authorList>
    </citation>
    <scope>NUCLEOTIDE SEQUENCE [LARGE SCALE GENOMIC DNA]</scope>
</reference>
<comment type="cofactor">
    <cofactor evidence="1 6">
        <name>pyridoxal 5'-phosphate</name>
        <dbReference type="ChEBI" id="CHEBI:597326"/>
    </cofactor>
</comment>
<feature type="domain" description="Aminotransferase class I/classII large" evidence="7">
    <location>
        <begin position="31"/>
        <end position="389"/>
    </location>
</feature>
<evidence type="ECO:0000256" key="6">
    <source>
        <dbReference type="RuleBase" id="RU000481"/>
    </source>
</evidence>
<dbReference type="EMBL" id="CTRP01000007">
    <property type="protein sequence ID" value="CQR71990.1"/>
    <property type="molecule type" value="Genomic_DNA"/>
</dbReference>
<protein>
    <recommendedName>
        <fullName evidence="6">Aminotransferase</fullName>
        <ecNumber evidence="6">2.6.1.-</ecNumber>
    </recommendedName>
</protein>
<gene>
    <name evidence="8" type="ORF">SpAn4DRAFT_5231</name>
</gene>
<proteinExistence type="inferred from homology"/>
<dbReference type="InterPro" id="IPR015421">
    <property type="entry name" value="PyrdxlP-dep_Trfase_major"/>
</dbReference>
<evidence type="ECO:0000313" key="9">
    <source>
        <dbReference type="Proteomes" id="UP000049855"/>
    </source>
</evidence>
<keyword evidence="3 6" id="KW-0032">Aminotransferase</keyword>
<dbReference type="PROSITE" id="PS00105">
    <property type="entry name" value="AA_TRANSFER_CLASS_1"/>
    <property type="match status" value="1"/>
</dbReference>
<evidence type="ECO:0000256" key="4">
    <source>
        <dbReference type="ARBA" id="ARBA00022679"/>
    </source>
</evidence>
<sequence>MKLAARLGNLGTENAFDVLNEVTRLKATGRDIISFAIGEPDFDTADNIKQAGITAIQNNFTHYSPSAGIMPLKEAIAAHVSTTRQLQVKPEQVVITPGGKPIIYYVLHALVDPGDEVIYPNPGFPIYESVIRFTGGIPVAAPILEEKNFSLDTNELENRITSKTKLIILNSPHNPTGGMLSAQDIENIATLARKHDLWVLSDEIYSQIAYERTFVSISSQPGMQERTIILDGFSKSYAMTGWRLGYGVMAEELAVHIARLITNCESCTNTFVQYGGLAALTGPQDFVSNMVNEFKARRDLIAAGLNSIPGFSCQTPTGAFYVFPNVTEACKRLGLPDSKALQQHLLYNADVAVLPRSAFGGRNIGENQEYLRFSYATSRETIAAGLARIEKAMHLS</sequence>
<dbReference type="FunFam" id="3.40.640.10:FF:000033">
    <property type="entry name" value="Aspartate aminotransferase"/>
    <property type="match status" value="1"/>
</dbReference>
<dbReference type="GO" id="GO:0030170">
    <property type="term" value="F:pyridoxal phosphate binding"/>
    <property type="evidence" value="ECO:0007669"/>
    <property type="project" value="InterPro"/>
</dbReference>
<organism evidence="8 9">
    <name type="scientific">Sporomusa ovata</name>
    <dbReference type="NCBI Taxonomy" id="2378"/>
    <lineage>
        <taxon>Bacteria</taxon>
        <taxon>Bacillati</taxon>
        <taxon>Bacillota</taxon>
        <taxon>Negativicutes</taxon>
        <taxon>Selenomonadales</taxon>
        <taxon>Sporomusaceae</taxon>
        <taxon>Sporomusa</taxon>
    </lineage>
</organism>
<dbReference type="SUPFAM" id="SSF53383">
    <property type="entry name" value="PLP-dependent transferases"/>
    <property type="match status" value="1"/>
</dbReference>
<evidence type="ECO:0000313" key="8">
    <source>
        <dbReference type="EMBL" id="CQR71990.1"/>
    </source>
</evidence>
<dbReference type="RefSeq" id="WP_021166501.1">
    <property type="nucleotide sequence ID" value="NZ_CTRP01000007.1"/>
</dbReference>
<dbReference type="AlphaFoldDB" id="A0A0U1KX03"/>
<dbReference type="InterPro" id="IPR015424">
    <property type="entry name" value="PyrdxlP-dep_Trfase"/>
</dbReference>
<dbReference type="InterPro" id="IPR004838">
    <property type="entry name" value="NHTrfase_class1_PyrdxlP-BS"/>
</dbReference>
<comment type="similarity">
    <text evidence="2 6">Belongs to the class-I pyridoxal-phosphate-dependent aminotransferase family.</text>
</comment>
<dbReference type="CDD" id="cd00609">
    <property type="entry name" value="AAT_like"/>
    <property type="match status" value="1"/>
</dbReference>
<keyword evidence="9" id="KW-1185">Reference proteome</keyword>
<dbReference type="Pfam" id="PF00155">
    <property type="entry name" value="Aminotran_1_2"/>
    <property type="match status" value="1"/>
</dbReference>
<dbReference type="InterPro" id="IPR050596">
    <property type="entry name" value="AspAT/PAT-like"/>
</dbReference>
<dbReference type="PANTHER" id="PTHR46383">
    <property type="entry name" value="ASPARTATE AMINOTRANSFERASE"/>
    <property type="match status" value="1"/>
</dbReference>
<evidence type="ECO:0000256" key="1">
    <source>
        <dbReference type="ARBA" id="ARBA00001933"/>
    </source>
</evidence>